<dbReference type="EMBL" id="LWBS01000022">
    <property type="protein sequence ID" value="OAP97003.1"/>
    <property type="molecule type" value="Genomic_DNA"/>
</dbReference>
<dbReference type="PANTHER" id="PTHR36582:SF2">
    <property type="entry name" value="ANTITOXIN PARD"/>
    <property type="match status" value="1"/>
</dbReference>
<gene>
    <name evidence="4" type="ORF">A4U53_12550</name>
    <name evidence="3" type="ORF">BA011_18580</name>
</gene>
<dbReference type="InterPro" id="IPR010985">
    <property type="entry name" value="Ribbon_hlx_hlx"/>
</dbReference>
<reference evidence="4" key="1">
    <citation type="submission" date="2016-04" db="EMBL/GenBank/DDBJ databases">
        <title>Fast-growing isolate from the root nodules of Vavilovia formosa.</title>
        <authorList>
            <person name="Kimeklis A."/>
            <person name="Safronova V."/>
            <person name="Belimov A."/>
            <person name="Andronov E."/>
        </authorList>
    </citation>
    <scope>NUCLEOTIDE SEQUENCE [LARGE SCALE GENOMIC DNA]</scope>
    <source>
        <strain evidence="4">Vaf-46</strain>
    </source>
</reference>
<dbReference type="Proteomes" id="UP000092691">
    <property type="component" value="Chromosome"/>
</dbReference>
<dbReference type="OrthoDB" id="9815501at2"/>
<proteinExistence type="inferred from homology"/>
<dbReference type="PANTHER" id="PTHR36582">
    <property type="entry name" value="ANTITOXIN PARD"/>
    <property type="match status" value="1"/>
</dbReference>
<comment type="similarity">
    <text evidence="1">Belongs to the ParD antitoxin family.</text>
</comment>
<evidence type="ECO:0000313" key="5">
    <source>
        <dbReference type="Proteomes" id="UP000092691"/>
    </source>
</evidence>
<dbReference type="NCBIfam" id="TIGR02606">
    <property type="entry name" value="antidote_CC2985"/>
    <property type="match status" value="1"/>
</dbReference>
<evidence type="ECO:0000313" key="4">
    <source>
        <dbReference type="EMBL" id="OAP97003.1"/>
    </source>
</evidence>
<dbReference type="Gene3D" id="6.10.10.120">
    <property type="entry name" value="Antitoxin ParD1-like"/>
    <property type="match status" value="1"/>
</dbReference>
<dbReference type="RefSeq" id="WP_020052017.1">
    <property type="nucleotide sequence ID" value="NZ_CAXURF020000001.1"/>
</dbReference>
<keyword evidence="2" id="KW-1277">Toxin-antitoxin system</keyword>
<dbReference type="eggNOG" id="COG3609">
    <property type="taxonomic scope" value="Bacteria"/>
</dbReference>
<dbReference type="Pfam" id="PF03693">
    <property type="entry name" value="ParD_antitoxin"/>
    <property type="match status" value="1"/>
</dbReference>
<reference evidence="3 5" key="2">
    <citation type="submission" date="2016-06" db="EMBL/GenBank/DDBJ databases">
        <title>Microsymbionts genomes from the relict species Vavilovia formosa.</title>
        <authorList>
            <person name="Chirak E."/>
            <person name="Kimeklis A."/>
            <person name="Andronov E."/>
        </authorList>
    </citation>
    <scope>NUCLEOTIDE SEQUENCE [LARGE SCALE GENOMIC DNA]</scope>
    <source>
        <strain evidence="3 5">Vaf10</strain>
    </source>
</reference>
<evidence type="ECO:0000256" key="2">
    <source>
        <dbReference type="ARBA" id="ARBA00022649"/>
    </source>
</evidence>
<name>A0A179C0U9_RHILE</name>
<evidence type="ECO:0000313" key="3">
    <source>
        <dbReference type="EMBL" id="ANP87530.1"/>
    </source>
</evidence>
<dbReference type="AlphaFoldDB" id="A0A179C0U9"/>
<organism evidence="4">
    <name type="scientific">Rhizobium leguminosarum</name>
    <dbReference type="NCBI Taxonomy" id="384"/>
    <lineage>
        <taxon>Bacteria</taxon>
        <taxon>Pseudomonadati</taxon>
        <taxon>Pseudomonadota</taxon>
        <taxon>Alphaproteobacteria</taxon>
        <taxon>Hyphomicrobiales</taxon>
        <taxon>Rhizobiaceae</taxon>
        <taxon>Rhizobium/Agrobacterium group</taxon>
        <taxon>Rhizobium</taxon>
    </lineage>
</organism>
<dbReference type="InterPro" id="IPR038296">
    <property type="entry name" value="ParD_sf"/>
</dbReference>
<dbReference type="InterPro" id="IPR022789">
    <property type="entry name" value="ParD"/>
</dbReference>
<accession>A0A179C0U9</accession>
<dbReference type="EMBL" id="CP016286">
    <property type="protein sequence ID" value="ANP87530.1"/>
    <property type="molecule type" value="Genomic_DNA"/>
</dbReference>
<dbReference type="SUPFAM" id="SSF47598">
    <property type="entry name" value="Ribbon-helix-helix"/>
    <property type="match status" value="1"/>
</dbReference>
<protein>
    <submittedName>
        <fullName evidence="4">Antitoxin ParD1</fullName>
    </submittedName>
</protein>
<evidence type="ECO:0000256" key="1">
    <source>
        <dbReference type="ARBA" id="ARBA00008580"/>
    </source>
</evidence>
<sequence>MAKVVSIRIDDHMEEFIGNQLDQGAYGSADEVIDAGLRLLQREAELAAIEAAIIEGEKSGKPRPFDFDAFIEGKRARRGRQ</sequence>
<dbReference type="GO" id="GO:0006355">
    <property type="term" value="P:regulation of DNA-templated transcription"/>
    <property type="evidence" value="ECO:0007669"/>
    <property type="project" value="InterPro"/>
</dbReference>